<evidence type="ECO:0000256" key="1">
    <source>
        <dbReference type="ARBA" id="ARBA00004651"/>
    </source>
</evidence>
<dbReference type="GO" id="GO:0055091">
    <property type="term" value="P:phospholipid homeostasis"/>
    <property type="evidence" value="ECO:0007669"/>
    <property type="project" value="TreeGrafter"/>
</dbReference>
<dbReference type="GO" id="GO:0016755">
    <property type="term" value="F:aminoacyltransferase activity"/>
    <property type="evidence" value="ECO:0007669"/>
    <property type="project" value="TreeGrafter"/>
</dbReference>
<accession>A0A1V8RNR7</accession>
<comment type="caution">
    <text evidence="7">The sequence shown here is derived from an EMBL/GenBank/DDBJ whole genome shotgun (WGS) entry which is preliminary data.</text>
</comment>
<dbReference type="Pfam" id="PF09924">
    <property type="entry name" value="LPG_synthase_C"/>
    <property type="match status" value="1"/>
</dbReference>
<evidence type="ECO:0000256" key="4">
    <source>
        <dbReference type="ARBA" id="ARBA00022989"/>
    </source>
</evidence>
<protein>
    <recommendedName>
        <fullName evidence="6">Phosphatidylglycerol lysyltransferase C-terminal domain-containing protein</fullName>
    </recommendedName>
</protein>
<dbReference type="GO" id="GO:0005886">
    <property type="term" value="C:plasma membrane"/>
    <property type="evidence" value="ECO:0007669"/>
    <property type="project" value="UniProtKB-SubCell"/>
</dbReference>
<evidence type="ECO:0000256" key="5">
    <source>
        <dbReference type="ARBA" id="ARBA00023136"/>
    </source>
</evidence>
<dbReference type="STRING" id="1873176.BFN67_04215"/>
<keyword evidence="4" id="KW-1133">Transmembrane helix</keyword>
<organism evidence="7 8">
    <name type="scientific">Manganibacter manganicus</name>
    <dbReference type="NCBI Taxonomy" id="1873176"/>
    <lineage>
        <taxon>Bacteria</taxon>
        <taxon>Pseudomonadati</taxon>
        <taxon>Pseudomonadota</taxon>
        <taxon>Alphaproteobacteria</taxon>
        <taxon>Hyphomicrobiales</taxon>
        <taxon>Phyllobacteriaceae</taxon>
        <taxon>Manganibacter</taxon>
    </lineage>
</organism>
<keyword evidence="8" id="KW-1185">Reference proteome</keyword>
<gene>
    <name evidence="7" type="ORF">BFN67_04215</name>
</gene>
<evidence type="ECO:0000313" key="7">
    <source>
        <dbReference type="EMBL" id="OQM74841.1"/>
    </source>
</evidence>
<proteinExistence type="predicted"/>
<dbReference type="PANTHER" id="PTHR34697:SF2">
    <property type="entry name" value="PHOSPHATIDYLGLYCEROL LYSYLTRANSFERASE"/>
    <property type="match status" value="1"/>
</dbReference>
<dbReference type="OrthoDB" id="181459at2"/>
<keyword evidence="5" id="KW-0472">Membrane</keyword>
<dbReference type="InterPro" id="IPR024320">
    <property type="entry name" value="LPG_synthase_C"/>
</dbReference>
<name>A0A1V8RNR7_9HYPH</name>
<dbReference type="Proteomes" id="UP000191905">
    <property type="component" value="Unassembled WGS sequence"/>
</dbReference>
<dbReference type="InterPro" id="IPR051211">
    <property type="entry name" value="PG_lysyltransferase"/>
</dbReference>
<feature type="domain" description="Phosphatidylglycerol lysyltransferase C-terminal" evidence="6">
    <location>
        <begin position="32"/>
        <end position="328"/>
    </location>
</feature>
<sequence>MPSLRRYIDSLLDGRAVRVPEADLSLRQRLDLIAQHGDFSLAYSTATQDGTSYFGDARGYIAFQTKMGRHFALADPMAEPDAHADYIRRLIEAAGRPWFVQVGERTARILSSLGYQVGKLGIDTRLVLPAHDFSGKRNETVRYSERWLGRNGYELIEDDGTAVPVSEVEQLSVEWREGRIVRRREMAFLNRAFSAVPGEGMRRFILLGPDRRLVALLDFDPLYSGGKAIGYTTAFKRKRADASPHSEVGLTKFAVDRFRAEGRAVVTLGLSPLAAIEPSGFAESAFWREAFRRAYDSRLINRHRFNLQGQAAFKRRFHGQEEPVYIAFPKAGPMDMLALLRLLKAI</sequence>
<dbReference type="EMBL" id="MDET01000023">
    <property type="protein sequence ID" value="OQM74841.1"/>
    <property type="molecule type" value="Genomic_DNA"/>
</dbReference>
<dbReference type="PANTHER" id="PTHR34697">
    <property type="entry name" value="PHOSPHATIDYLGLYCEROL LYSYLTRANSFERASE"/>
    <property type="match status" value="1"/>
</dbReference>
<keyword evidence="3" id="KW-0812">Transmembrane</keyword>
<dbReference type="AlphaFoldDB" id="A0A1V8RNR7"/>
<reference evidence="7 8" key="1">
    <citation type="journal article" date="2016" name="Int. J. Syst. Evol. Microbiol.">
        <title>Pseudaminobacter manganicus sp. nov., isolated from sludge of a manganese mine.</title>
        <authorList>
            <person name="Li J."/>
            <person name="Huang J."/>
            <person name="Liao S."/>
            <person name="Wang G."/>
        </authorList>
    </citation>
    <scope>NUCLEOTIDE SEQUENCE [LARGE SCALE GENOMIC DNA]</scope>
    <source>
        <strain evidence="7 8">JH-7</strain>
    </source>
</reference>
<evidence type="ECO:0000259" key="6">
    <source>
        <dbReference type="Pfam" id="PF09924"/>
    </source>
</evidence>
<evidence type="ECO:0000256" key="2">
    <source>
        <dbReference type="ARBA" id="ARBA00022475"/>
    </source>
</evidence>
<keyword evidence="2" id="KW-1003">Cell membrane</keyword>
<evidence type="ECO:0000313" key="8">
    <source>
        <dbReference type="Proteomes" id="UP000191905"/>
    </source>
</evidence>
<comment type="subcellular location">
    <subcellularLocation>
        <location evidence="1">Cell membrane</location>
        <topology evidence="1">Multi-pass membrane protein</topology>
    </subcellularLocation>
</comment>
<dbReference type="RefSeq" id="WP_080920375.1">
    <property type="nucleotide sequence ID" value="NZ_MDET01000023.1"/>
</dbReference>
<evidence type="ECO:0000256" key="3">
    <source>
        <dbReference type="ARBA" id="ARBA00022692"/>
    </source>
</evidence>